<sequence length="171" mass="19175">MRKAGVRVWKVAGDAQQTSYATLFHSAGNLPLVRGAANPPPQPIIIIYTILLSSFPHRFPFHRDHPHIVARLGRKTAIARVWLTSPHRSDKCPRRFLLRPTFQSAHPRSSLRFTAIKTTRHSTSGSASRRSIYHISGSPSSPHRLFIALEVRSGSPFPLSPPNTLLFLPHR</sequence>
<proteinExistence type="predicted"/>
<accession>A0A165ILU9</accession>
<keyword evidence="2" id="KW-1185">Reference proteome</keyword>
<evidence type="ECO:0000313" key="1">
    <source>
        <dbReference type="EMBL" id="KZT60743.1"/>
    </source>
</evidence>
<reference evidence="1 2" key="1">
    <citation type="journal article" date="2016" name="Mol. Biol. Evol.">
        <title>Comparative Genomics of Early-Diverging Mushroom-Forming Fungi Provides Insights into the Origins of Lignocellulose Decay Capabilities.</title>
        <authorList>
            <person name="Nagy L.G."/>
            <person name="Riley R."/>
            <person name="Tritt A."/>
            <person name="Adam C."/>
            <person name="Daum C."/>
            <person name="Floudas D."/>
            <person name="Sun H."/>
            <person name="Yadav J.S."/>
            <person name="Pangilinan J."/>
            <person name="Larsson K.H."/>
            <person name="Matsuura K."/>
            <person name="Barry K."/>
            <person name="Labutti K."/>
            <person name="Kuo R."/>
            <person name="Ohm R.A."/>
            <person name="Bhattacharya S.S."/>
            <person name="Shirouzu T."/>
            <person name="Yoshinaga Y."/>
            <person name="Martin F.M."/>
            <person name="Grigoriev I.V."/>
            <person name="Hibbett D.S."/>
        </authorList>
    </citation>
    <scope>NUCLEOTIDE SEQUENCE [LARGE SCALE GENOMIC DNA]</scope>
    <source>
        <strain evidence="1 2">HHB12733</strain>
    </source>
</reference>
<dbReference type="EMBL" id="KV423928">
    <property type="protein sequence ID" value="KZT60743.1"/>
    <property type="molecule type" value="Genomic_DNA"/>
</dbReference>
<dbReference type="Proteomes" id="UP000076842">
    <property type="component" value="Unassembled WGS sequence"/>
</dbReference>
<gene>
    <name evidence="1" type="ORF">CALCODRAFT_84018</name>
</gene>
<organism evidence="1 2">
    <name type="scientific">Calocera cornea HHB12733</name>
    <dbReference type="NCBI Taxonomy" id="1353952"/>
    <lineage>
        <taxon>Eukaryota</taxon>
        <taxon>Fungi</taxon>
        <taxon>Dikarya</taxon>
        <taxon>Basidiomycota</taxon>
        <taxon>Agaricomycotina</taxon>
        <taxon>Dacrymycetes</taxon>
        <taxon>Dacrymycetales</taxon>
        <taxon>Dacrymycetaceae</taxon>
        <taxon>Calocera</taxon>
    </lineage>
</organism>
<evidence type="ECO:0000313" key="2">
    <source>
        <dbReference type="Proteomes" id="UP000076842"/>
    </source>
</evidence>
<dbReference type="InParanoid" id="A0A165ILU9"/>
<protein>
    <submittedName>
        <fullName evidence="1">Uncharacterized protein</fullName>
    </submittedName>
</protein>
<dbReference type="AlphaFoldDB" id="A0A165ILU9"/>
<name>A0A165ILU9_9BASI</name>